<keyword evidence="3" id="KW-0378">Hydrolase</keyword>
<keyword evidence="4" id="KW-1185">Reference proteome</keyword>
<dbReference type="Proteomes" id="UP001219901">
    <property type="component" value="Chromosome"/>
</dbReference>
<sequence length="298" mass="32928">MLDSVEQQIVTSMTTLLGRAGLEYRGRFVEVNDQRVHYLEYGDGPPVILLHGGGAGSAIWFRQIEMLAKSNRVIVPDHPLFGLSSQTAYEAPFLDSAKAYMIGFMDALGLTRADFVALSLGAQIALAMAMSESSRVGRLVVIGSSGLGKEFPLIYKLSNVPVLGRLIVRPNRWGQDNYFKTMEVVDSEFDDAGAYKQYAYDVTLTRGHARGMRSSISVLTDFGGQKSIFSDDQLRSIRQPVLAVWGEHDPVFPVRHGYRLARLVRNSSLHVIDNARHVPLLDNPDVVNELIAGFIGDE</sequence>
<dbReference type="Gene3D" id="3.40.50.1820">
    <property type="entry name" value="alpha/beta hydrolase"/>
    <property type="match status" value="1"/>
</dbReference>
<dbReference type="EMBL" id="CP046147">
    <property type="protein sequence ID" value="WFG40426.1"/>
    <property type="molecule type" value="Genomic_DNA"/>
</dbReference>
<name>A0AAJ5ZKK0_9CHLR</name>
<evidence type="ECO:0000313" key="3">
    <source>
        <dbReference type="EMBL" id="WFG40426.1"/>
    </source>
</evidence>
<reference evidence="3" key="2">
    <citation type="journal article" date="2023" name="Nat. Commun.">
        <title>Cultivation of marine bacteria of the SAR202 clade.</title>
        <authorList>
            <person name="Lim Y."/>
            <person name="Seo J.H."/>
            <person name="Giovannoni S.J."/>
            <person name="Kang I."/>
            <person name="Cho J.C."/>
        </authorList>
    </citation>
    <scope>NUCLEOTIDE SEQUENCE</scope>
    <source>
        <strain evidence="3">JH1073</strain>
    </source>
</reference>
<dbReference type="PRINTS" id="PR00111">
    <property type="entry name" value="ABHYDROLASE"/>
</dbReference>
<dbReference type="SUPFAM" id="SSF53474">
    <property type="entry name" value="alpha/beta-Hydrolases"/>
    <property type="match status" value="1"/>
</dbReference>
<evidence type="ECO:0000313" key="2">
    <source>
        <dbReference type="EMBL" id="MDG0868031.1"/>
    </source>
</evidence>
<feature type="domain" description="AB hydrolase-1" evidence="1">
    <location>
        <begin position="45"/>
        <end position="284"/>
    </location>
</feature>
<dbReference type="Proteomes" id="UP001321249">
    <property type="component" value="Unassembled WGS sequence"/>
</dbReference>
<evidence type="ECO:0000313" key="5">
    <source>
        <dbReference type="Proteomes" id="UP001321249"/>
    </source>
</evidence>
<dbReference type="PANTHER" id="PTHR43798">
    <property type="entry name" value="MONOACYLGLYCEROL LIPASE"/>
    <property type="match status" value="1"/>
</dbReference>
<evidence type="ECO:0000313" key="4">
    <source>
        <dbReference type="Proteomes" id="UP001219901"/>
    </source>
</evidence>
<dbReference type="Pfam" id="PF00561">
    <property type="entry name" value="Abhydrolase_1"/>
    <property type="match status" value="1"/>
</dbReference>
<dbReference type="EMBL" id="WMBE01000006">
    <property type="protein sequence ID" value="MDG0868031.1"/>
    <property type="molecule type" value="Genomic_DNA"/>
</dbReference>
<gene>
    <name evidence="2" type="ORF">GKO46_13265</name>
    <name evidence="3" type="ORF">GKO48_12690</name>
</gene>
<dbReference type="InterPro" id="IPR050266">
    <property type="entry name" value="AB_hydrolase_sf"/>
</dbReference>
<proteinExistence type="predicted"/>
<reference evidence="4 5" key="1">
    <citation type="submission" date="2019-11" db="EMBL/GenBank/DDBJ databases">
        <authorList>
            <person name="Cho J.-C."/>
        </authorList>
    </citation>
    <scope>NUCLEOTIDE SEQUENCE [LARGE SCALE GENOMIC DNA]</scope>
    <source>
        <strain evidence="3 4">JH1073</strain>
        <strain evidence="2 5">JH702</strain>
    </source>
</reference>
<dbReference type="AlphaFoldDB" id="A0AAJ5ZKK0"/>
<dbReference type="RefSeq" id="WP_342841565.1">
    <property type="nucleotide sequence ID" value="NZ_CP046146.1"/>
</dbReference>
<dbReference type="GO" id="GO:0016787">
    <property type="term" value="F:hydrolase activity"/>
    <property type="evidence" value="ECO:0007669"/>
    <property type="project" value="UniProtKB-KW"/>
</dbReference>
<protein>
    <submittedName>
        <fullName evidence="3">Alpha/beta fold hydrolase</fullName>
    </submittedName>
</protein>
<dbReference type="InterPro" id="IPR029058">
    <property type="entry name" value="AB_hydrolase_fold"/>
</dbReference>
<evidence type="ECO:0000259" key="1">
    <source>
        <dbReference type="Pfam" id="PF00561"/>
    </source>
</evidence>
<dbReference type="InterPro" id="IPR000073">
    <property type="entry name" value="AB_hydrolase_1"/>
</dbReference>
<accession>A0AAJ5ZKK0</accession>
<organism evidence="3 4">
    <name type="scientific">Candidatus Lucifugimonas marina</name>
    <dbReference type="NCBI Taxonomy" id="3038979"/>
    <lineage>
        <taxon>Bacteria</taxon>
        <taxon>Bacillati</taxon>
        <taxon>Chloroflexota</taxon>
        <taxon>Dehalococcoidia</taxon>
        <taxon>SAR202 cluster</taxon>
        <taxon>Candidatus Lucifugimonadales</taxon>
        <taxon>Candidatus Lucifugimonadaceae</taxon>
        <taxon>Candidatus Lucifugimonas</taxon>
    </lineage>
</organism>
<reference evidence="4" key="3">
    <citation type="submission" date="2023-06" db="EMBL/GenBank/DDBJ databases">
        <title>Pangenomics reveal diversification of enzyme families and niche specialization in globally abundant SAR202 bacteria.</title>
        <authorList>
            <person name="Saw J.H.W."/>
        </authorList>
    </citation>
    <scope>NUCLEOTIDE SEQUENCE [LARGE SCALE GENOMIC DNA]</scope>
    <source>
        <strain evidence="4">JH1073</strain>
    </source>
</reference>